<keyword evidence="5" id="KW-1133">Transmembrane helix</keyword>
<dbReference type="InterPro" id="IPR051093">
    <property type="entry name" value="Neuroligin/BSAL"/>
</dbReference>
<evidence type="ECO:0000256" key="3">
    <source>
        <dbReference type="ARBA" id="ARBA00022801"/>
    </source>
</evidence>
<dbReference type="SUPFAM" id="SSF53474">
    <property type="entry name" value="alpha/beta-Hydrolases"/>
    <property type="match status" value="1"/>
</dbReference>
<feature type="transmembrane region" description="Helical" evidence="5">
    <location>
        <begin position="606"/>
        <end position="630"/>
    </location>
</feature>
<feature type="chain" id="PRO_5044527464" description="Carboxylic ester hydrolase" evidence="4">
    <location>
        <begin position="21"/>
        <end position="636"/>
    </location>
</feature>
<comment type="caution">
    <text evidence="7">The sequence shown here is derived from an EMBL/GenBank/DDBJ whole genome shotgun (WGS) entry which is preliminary data.</text>
</comment>
<evidence type="ECO:0000256" key="1">
    <source>
        <dbReference type="ARBA" id="ARBA00005964"/>
    </source>
</evidence>
<evidence type="ECO:0000256" key="5">
    <source>
        <dbReference type="SAM" id="Phobius"/>
    </source>
</evidence>
<dbReference type="EC" id="3.1.1.-" evidence="4"/>
<gene>
    <name evidence="7" type="ORF">ACJMK2_029221</name>
</gene>
<evidence type="ECO:0000313" key="7">
    <source>
        <dbReference type="EMBL" id="KAL3882919.1"/>
    </source>
</evidence>
<name>A0ABD3X9H7_SINWO</name>
<accession>A0ABD3X9H7</accession>
<dbReference type="AlphaFoldDB" id="A0ABD3X9H7"/>
<dbReference type="InterPro" id="IPR029058">
    <property type="entry name" value="AB_hydrolase_fold"/>
</dbReference>
<dbReference type="InterPro" id="IPR019819">
    <property type="entry name" value="Carboxylesterase_B_CS"/>
</dbReference>
<keyword evidence="2 4" id="KW-0732">Signal</keyword>
<keyword evidence="3 4" id="KW-0378">Hydrolase</keyword>
<proteinExistence type="inferred from homology"/>
<comment type="similarity">
    <text evidence="1 4">Belongs to the type-B carboxylesterase/lipase family.</text>
</comment>
<feature type="domain" description="Carboxylesterase type B" evidence="6">
    <location>
        <begin position="24"/>
        <end position="564"/>
    </location>
</feature>
<dbReference type="EMBL" id="JBJQND010000003">
    <property type="protein sequence ID" value="KAL3882919.1"/>
    <property type="molecule type" value="Genomic_DNA"/>
</dbReference>
<dbReference type="Pfam" id="PF00135">
    <property type="entry name" value="COesterase"/>
    <property type="match status" value="1"/>
</dbReference>
<dbReference type="InterPro" id="IPR019826">
    <property type="entry name" value="Carboxylesterase_B_AS"/>
</dbReference>
<keyword evidence="5" id="KW-0472">Membrane</keyword>
<keyword evidence="8" id="KW-1185">Reference proteome</keyword>
<feature type="signal peptide" evidence="4">
    <location>
        <begin position="1"/>
        <end position="20"/>
    </location>
</feature>
<dbReference type="PROSITE" id="PS00122">
    <property type="entry name" value="CARBOXYLESTERASE_B_1"/>
    <property type="match status" value="1"/>
</dbReference>
<evidence type="ECO:0000259" key="6">
    <source>
        <dbReference type="Pfam" id="PF00135"/>
    </source>
</evidence>
<organism evidence="7 8">
    <name type="scientific">Sinanodonta woodiana</name>
    <name type="common">Chinese pond mussel</name>
    <name type="synonym">Anodonta woodiana</name>
    <dbReference type="NCBI Taxonomy" id="1069815"/>
    <lineage>
        <taxon>Eukaryota</taxon>
        <taxon>Metazoa</taxon>
        <taxon>Spiralia</taxon>
        <taxon>Lophotrochozoa</taxon>
        <taxon>Mollusca</taxon>
        <taxon>Bivalvia</taxon>
        <taxon>Autobranchia</taxon>
        <taxon>Heteroconchia</taxon>
        <taxon>Palaeoheterodonta</taxon>
        <taxon>Unionida</taxon>
        <taxon>Unionoidea</taxon>
        <taxon>Unionidae</taxon>
        <taxon>Unioninae</taxon>
        <taxon>Sinanodonta</taxon>
    </lineage>
</organism>
<evidence type="ECO:0000256" key="2">
    <source>
        <dbReference type="ARBA" id="ARBA00022729"/>
    </source>
</evidence>
<evidence type="ECO:0000313" key="8">
    <source>
        <dbReference type="Proteomes" id="UP001634394"/>
    </source>
</evidence>
<protein>
    <recommendedName>
        <fullName evidence="4">Carboxylic ester hydrolase</fullName>
        <ecNumber evidence="4">3.1.1.-</ecNumber>
    </recommendedName>
</protein>
<dbReference type="Gene3D" id="3.40.50.1820">
    <property type="entry name" value="alpha/beta hydrolase"/>
    <property type="match status" value="1"/>
</dbReference>
<dbReference type="InterPro" id="IPR002018">
    <property type="entry name" value="CarbesteraseB"/>
</dbReference>
<dbReference type="GO" id="GO:0016787">
    <property type="term" value="F:hydrolase activity"/>
    <property type="evidence" value="ECO:0007669"/>
    <property type="project" value="UniProtKB-KW"/>
</dbReference>
<evidence type="ECO:0000256" key="4">
    <source>
        <dbReference type="RuleBase" id="RU361235"/>
    </source>
</evidence>
<keyword evidence="5" id="KW-0812">Transmembrane</keyword>
<dbReference type="Proteomes" id="UP001634394">
    <property type="component" value="Unassembled WGS sequence"/>
</dbReference>
<dbReference type="PROSITE" id="PS00941">
    <property type="entry name" value="CARBOXYLESTERASE_B_2"/>
    <property type="match status" value="1"/>
</dbReference>
<dbReference type="PANTHER" id="PTHR43903">
    <property type="entry name" value="NEUROLIGIN"/>
    <property type="match status" value="1"/>
</dbReference>
<reference evidence="7 8" key="1">
    <citation type="submission" date="2024-11" db="EMBL/GenBank/DDBJ databases">
        <title>Chromosome-level genome assembly of the freshwater bivalve Anodonta woodiana.</title>
        <authorList>
            <person name="Chen X."/>
        </authorList>
    </citation>
    <scope>NUCLEOTIDE SEQUENCE [LARGE SCALE GENOMIC DNA]</scope>
    <source>
        <strain evidence="7">MN2024</strain>
        <tissue evidence="7">Gills</tissue>
    </source>
</reference>
<sequence length="636" mass="71872">MEGCKLVCIISMINFFLTYGVEHHTVTSKLGDVIGLKDTVAFDSEKREVLMYLGIPYAQAPIGELRFSKPVMKAPFTRAYNATFHRPACLQLPTEPLGRLPEFSEDCLYLNIYVPGKVLKERNDKYAVMIWIHGGEFVQGFSDLYAGDVLSAVGEVVVVTINYRLSVYGFLDTGDEQAAGNYAFWDQRLAMQWVHDNIAAFGGNPNLVTVFGQSAGAISVSLHAVYPPNKGLFKRVIAQSGVPTQGITSTKRNNLGNFALALNCNHKDITHVIKCLQNKREDEIRDYFQSSPLSSLQFRPVVDGDFIKGTSTSILKTLSNLESEEAKFFSSLDFLSGVTDKDGVFMLKFLWAPILGLSNGWATSDFPVDRDKFEKQIVPLIAKQFNGASSKLIEDAIIFQYTDWKSPESPYKRRDMLLDLSTDYVFLHPSLHLADIHAGYNSSAETYFYLFSHRLYLDTVTPNWIKGANHGMEIPFVFAFSDRMKPFLSIPKETKVPADEVFLGKYIITKWTNFAKTGNPNEPVQLPIHWSEYKKGTRDYFLLNTNLTSSSIKQSPAEIRMAFWDRVIFSISHYVSKYSAVSKCRCPSEKPRMKRFDMELTTAEDALIALIIISVIIFVVVIILIAYILFARWHDK</sequence>